<feature type="region of interest" description="Disordered" evidence="1">
    <location>
        <begin position="1"/>
        <end position="27"/>
    </location>
</feature>
<feature type="compositionally biased region" description="Low complexity" evidence="1">
    <location>
        <begin position="480"/>
        <end position="490"/>
    </location>
</feature>
<proteinExistence type="predicted"/>
<sequence>MSSTRKSSDPNTFKQERYCSSSAYDTGLKGNHVTKRVRVIEDPEDRALIYFLQQESHKEGGLERVAEELLEMFPERVGTPTMVKLGKAGDDTYTPDEVRLIRDEMPDSCREEFPLDGDEIDPDFSQILMPRDYDEDEEPSGAQYHTGCPDSYPVRDFHDQARLDASELADHLKVLCLDPSKKLDEPYSKLKTALARPRIRPNLSSYTNLWNFCGLVEALYLYRRSKIEAAESELAETEISQRILDAMDYALETKTLVIIEGLERMGKSVTARNFCARHPGKAIYMSLESGFDEKTFFRSIAKAIGVSSSSALKAIDMRVRIEDMLQQGDIVLVIDEAWALWPQLNRVRSAPKRIDWLRLSLVDKGVPVVLVSTPQFYQQCDKYEKSIGWNSRQLKGRVKHHELLPAELSSKDLEAIARHKLPDADNDSIRLLREVSESIEDYVAGIERVVTRANYFAKKQGKDGAGPAQILSAVEEIIPEEPQQAEQPKAAPKRTPKANSARGYHNRCKDISEPVKAGGNSRNRIRQSTVEEPVTT</sequence>
<dbReference type="InParanoid" id="A0A317ZFJ2"/>
<accession>A0A317ZFJ2</accession>
<dbReference type="PANTHER" id="PTHR35894">
    <property type="entry name" value="GENERAL SECRETION PATHWAY PROTEIN A-RELATED"/>
    <property type="match status" value="1"/>
</dbReference>
<evidence type="ECO:0000313" key="3">
    <source>
        <dbReference type="EMBL" id="PXA04335.1"/>
    </source>
</evidence>
<dbReference type="PANTHER" id="PTHR35894:SF5">
    <property type="entry name" value="MU-LIKE PROPHAGE FLUMU DNA TRANSPOSITION PROTEIN B"/>
    <property type="match status" value="1"/>
</dbReference>
<organism evidence="3 4">
    <name type="scientific">Coraliomargarita sinensis</name>
    <dbReference type="NCBI Taxonomy" id="2174842"/>
    <lineage>
        <taxon>Bacteria</taxon>
        <taxon>Pseudomonadati</taxon>
        <taxon>Verrucomicrobiota</taxon>
        <taxon>Opitutia</taxon>
        <taxon>Puniceicoccales</taxon>
        <taxon>Coraliomargaritaceae</taxon>
        <taxon>Coraliomargarita</taxon>
    </lineage>
</organism>
<comment type="caution">
    <text evidence="3">The sequence shown here is derived from an EMBL/GenBank/DDBJ whole genome shotgun (WGS) entry which is preliminary data.</text>
</comment>
<dbReference type="Pfam" id="PF13401">
    <property type="entry name" value="AAA_22"/>
    <property type="match status" value="1"/>
</dbReference>
<dbReference type="OrthoDB" id="9806903at2"/>
<evidence type="ECO:0000259" key="2">
    <source>
        <dbReference type="Pfam" id="PF13401"/>
    </source>
</evidence>
<dbReference type="Gene3D" id="3.40.50.300">
    <property type="entry name" value="P-loop containing nucleotide triphosphate hydrolases"/>
    <property type="match status" value="1"/>
</dbReference>
<feature type="domain" description="ORC1/DEAH AAA+ ATPase" evidence="2">
    <location>
        <begin position="253"/>
        <end position="378"/>
    </location>
</feature>
<dbReference type="InterPro" id="IPR049945">
    <property type="entry name" value="AAA_22"/>
</dbReference>
<dbReference type="Proteomes" id="UP000247099">
    <property type="component" value="Unassembled WGS sequence"/>
</dbReference>
<feature type="compositionally biased region" description="Polar residues" evidence="1">
    <location>
        <begin position="1"/>
        <end position="24"/>
    </location>
</feature>
<dbReference type="EMBL" id="QHJQ01000004">
    <property type="protein sequence ID" value="PXA04335.1"/>
    <property type="molecule type" value="Genomic_DNA"/>
</dbReference>
<feature type="compositionally biased region" description="Polar residues" evidence="1">
    <location>
        <begin position="520"/>
        <end position="536"/>
    </location>
</feature>
<evidence type="ECO:0000256" key="1">
    <source>
        <dbReference type="SAM" id="MobiDB-lite"/>
    </source>
</evidence>
<protein>
    <recommendedName>
        <fullName evidence="2">ORC1/DEAH AAA+ ATPase domain-containing protein</fullName>
    </recommendedName>
</protein>
<dbReference type="SUPFAM" id="SSF52540">
    <property type="entry name" value="P-loop containing nucleoside triphosphate hydrolases"/>
    <property type="match status" value="1"/>
</dbReference>
<name>A0A317ZFJ2_9BACT</name>
<dbReference type="RefSeq" id="WP_110130788.1">
    <property type="nucleotide sequence ID" value="NZ_QHJQ01000004.1"/>
</dbReference>
<dbReference type="GO" id="GO:0016887">
    <property type="term" value="F:ATP hydrolysis activity"/>
    <property type="evidence" value="ECO:0007669"/>
    <property type="project" value="InterPro"/>
</dbReference>
<feature type="region of interest" description="Disordered" evidence="1">
    <location>
        <begin position="480"/>
        <end position="536"/>
    </location>
</feature>
<keyword evidence="4" id="KW-1185">Reference proteome</keyword>
<dbReference type="AlphaFoldDB" id="A0A317ZFJ2"/>
<dbReference type="InterPro" id="IPR052026">
    <property type="entry name" value="ExeA_AAA_ATPase_DNA-bind"/>
</dbReference>
<gene>
    <name evidence="3" type="ORF">DDZ13_07325</name>
</gene>
<reference evidence="3 4" key="1">
    <citation type="submission" date="2018-05" db="EMBL/GenBank/DDBJ databases">
        <title>Coraliomargarita sinensis sp. nov., isolated from a marine solar saltern.</title>
        <authorList>
            <person name="Zhou L.Y."/>
        </authorList>
    </citation>
    <scope>NUCLEOTIDE SEQUENCE [LARGE SCALE GENOMIC DNA]</scope>
    <source>
        <strain evidence="3 4">WN38</strain>
    </source>
</reference>
<dbReference type="InterPro" id="IPR027417">
    <property type="entry name" value="P-loop_NTPase"/>
</dbReference>
<evidence type="ECO:0000313" key="4">
    <source>
        <dbReference type="Proteomes" id="UP000247099"/>
    </source>
</evidence>